<keyword evidence="3" id="KW-1185">Reference proteome</keyword>
<gene>
    <name evidence="2" type="ORF">BVC80_1821g28</name>
</gene>
<reference evidence="2 3" key="1">
    <citation type="journal article" date="2017" name="Mol. Plant">
        <title>The Genome of Medicinal Plant Macleaya cordata Provides New Insights into Benzylisoquinoline Alkaloids Metabolism.</title>
        <authorList>
            <person name="Liu X."/>
            <person name="Liu Y."/>
            <person name="Huang P."/>
            <person name="Ma Y."/>
            <person name="Qing Z."/>
            <person name="Tang Q."/>
            <person name="Cao H."/>
            <person name="Cheng P."/>
            <person name="Zheng Y."/>
            <person name="Yuan Z."/>
            <person name="Zhou Y."/>
            <person name="Liu J."/>
            <person name="Tang Z."/>
            <person name="Zhuo Y."/>
            <person name="Zhang Y."/>
            <person name="Yu L."/>
            <person name="Huang J."/>
            <person name="Yang P."/>
            <person name="Peng Q."/>
            <person name="Zhang J."/>
            <person name="Jiang W."/>
            <person name="Zhang Z."/>
            <person name="Lin K."/>
            <person name="Ro D.K."/>
            <person name="Chen X."/>
            <person name="Xiong X."/>
            <person name="Shang Y."/>
            <person name="Huang S."/>
            <person name="Zeng J."/>
        </authorList>
    </citation>
    <scope>NUCLEOTIDE SEQUENCE [LARGE SCALE GENOMIC DNA]</scope>
    <source>
        <strain evidence="3">cv. BLH2017</strain>
        <tissue evidence="2">Root</tissue>
    </source>
</reference>
<evidence type="ECO:0000313" key="3">
    <source>
        <dbReference type="Proteomes" id="UP000195402"/>
    </source>
</evidence>
<dbReference type="Pfam" id="PF02458">
    <property type="entry name" value="Transferase"/>
    <property type="match status" value="1"/>
</dbReference>
<dbReference type="GO" id="GO:0016740">
    <property type="term" value="F:transferase activity"/>
    <property type="evidence" value="ECO:0007669"/>
    <property type="project" value="UniProtKB-KW"/>
</dbReference>
<name>A0A200QZK2_MACCD</name>
<dbReference type="InterPro" id="IPR051283">
    <property type="entry name" value="Sec_Metabolite_Acyltrans"/>
</dbReference>
<dbReference type="PANTHER" id="PTHR31896">
    <property type="entry name" value="FAMILY REGULATORY PROTEIN, PUTATIVE (AFU_ORTHOLOGUE AFUA_3G14730)-RELATED"/>
    <property type="match status" value="1"/>
</dbReference>
<comment type="caution">
    <text evidence="2">The sequence shown here is derived from an EMBL/GenBank/DDBJ whole genome shotgun (WGS) entry which is preliminary data.</text>
</comment>
<dbReference type="OrthoDB" id="1862401at2759"/>
<dbReference type="FunCoup" id="A0A200QZK2">
    <property type="interactions" value="181"/>
</dbReference>
<dbReference type="Proteomes" id="UP000195402">
    <property type="component" value="Unassembled WGS sequence"/>
</dbReference>
<proteinExistence type="predicted"/>
<accession>A0A200QZK2</accession>
<dbReference type="InterPro" id="IPR023213">
    <property type="entry name" value="CAT-like_dom_sf"/>
</dbReference>
<dbReference type="EMBL" id="MVGT01000729">
    <property type="protein sequence ID" value="OVA15872.1"/>
    <property type="molecule type" value="Genomic_DNA"/>
</dbReference>
<dbReference type="OMA" id="WKFMNAW"/>
<keyword evidence="1 2" id="KW-0808">Transferase</keyword>
<dbReference type="AlphaFoldDB" id="A0A200QZK2"/>
<organism evidence="2 3">
    <name type="scientific">Macleaya cordata</name>
    <name type="common">Five-seeded plume-poppy</name>
    <name type="synonym">Bocconia cordata</name>
    <dbReference type="NCBI Taxonomy" id="56857"/>
    <lineage>
        <taxon>Eukaryota</taxon>
        <taxon>Viridiplantae</taxon>
        <taxon>Streptophyta</taxon>
        <taxon>Embryophyta</taxon>
        <taxon>Tracheophyta</taxon>
        <taxon>Spermatophyta</taxon>
        <taxon>Magnoliopsida</taxon>
        <taxon>Ranunculales</taxon>
        <taxon>Papaveraceae</taxon>
        <taxon>Papaveroideae</taxon>
        <taxon>Macleaya</taxon>
    </lineage>
</organism>
<sequence>MSFAEVRCVSTSTVRPASYNETTQQIELASWDLMCLRIHYMQKGLLFTKPKQEEEEANMIISHLKTSLSYTLDHFFPLAGRLGITKHDDDNTISIYINCNSAGVEFIHAAADITVADILTPTYVPRIVDSFFSLNGVMNYEGQSQPLLSVQVTELIDGIFIGCSINHSVCDGTSFWHFINSWSEISRGSSSNHISRPPVLKRWFLNNTDFPIHLPYSSIDEMFPEKYIPAPFEEKGFHFTRENIARLKAKANSEIETDHNNISSLQALLAHVWVAVTRARCLDPNEETRYLVVMGNRTRLNPPLPETYFGNSVGLGIATAKAGELINRGFGWGASLLNEAVISHDDTSIRSMLKSWMEKPIVPSVNNDWVSNTLTARSSPRFNMYGNDFGWGRPIAVRTGMSDKYDGITTLSPGPVEGSVDIEVCLPVEKLKAIEDDVEFMEAVTVLPPFLQIV</sequence>
<dbReference type="InParanoid" id="A0A200QZK2"/>
<evidence type="ECO:0000256" key="1">
    <source>
        <dbReference type="ARBA" id="ARBA00022679"/>
    </source>
</evidence>
<dbReference type="PANTHER" id="PTHR31896:SF43">
    <property type="entry name" value="PROTEIN ENHANCED PSEUDOMONAS SUSCEPTIBILITY 1"/>
    <property type="match status" value="1"/>
</dbReference>
<dbReference type="STRING" id="56857.A0A200QZK2"/>
<protein>
    <submittedName>
        <fullName evidence="2">Transferase</fullName>
    </submittedName>
</protein>
<evidence type="ECO:0000313" key="2">
    <source>
        <dbReference type="EMBL" id="OVA15872.1"/>
    </source>
</evidence>
<dbReference type="Gene3D" id="3.30.559.10">
    <property type="entry name" value="Chloramphenicol acetyltransferase-like domain"/>
    <property type="match status" value="2"/>
</dbReference>